<sequence>MSDIEPGTDTIKQAPRKLGTGASTNMCPMSTGSKNGPDQPRRPVQTCLIRRRGSGRLRCMSTDTTTTARIQVRVCPQWDLRARAMNA</sequence>
<dbReference type="Proteomes" id="UP000654913">
    <property type="component" value="Chromosome 1"/>
</dbReference>
<reference evidence="2" key="1">
    <citation type="submission" date="2021-01" db="EMBL/GenBank/DDBJ databases">
        <authorList>
            <consortium name="Aspergillus puulaauensis MK2 genome sequencing consortium"/>
            <person name="Kazuki M."/>
            <person name="Futagami T."/>
        </authorList>
    </citation>
    <scope>NUCLEOTIDE SEQUENCE</scope>
    <source>
        <strain evidence="2">MK2</strain>
    </source>
</reference>
<keyword evidence="3" id="KW-1185">Reference proteome</keyword>
<dbReference type="KEGG" id="apuu:APUU_10187S"/>
<protein>
    <submittedName>
        <fullName evidence="2">Uncharacterized protein</fullName>
    </submittedName>
</protein>
<evidence type="ECO:0000313" key="2">
    <source>
        <dbReference type="EMBL" id="BCS17359.1"/>
    </source>
</evidence>
<accession>A0A7R7X9U8</accession>
<reference evidence="2" key="2">
    <citation type="submission" date="2021-02" db="EMBL/GenBank/DDBJ databases">
        <title>Aspergillus puulaauensis MK2 genome sequence.</title>
        <authorList>
            <person name="Futagami T."/>
            <person name="Mori K."/>
            <person name="Kadooka C."/>
            <person name="Tanaka T."/>
        </authorList>
    </citation>
    <scope>NUCLEOTIDE SEQUENCE</scope>
    <source>
        <strain evidence="2">MK2</strain>
    </source>
</reference>
<proteinExistence type="predicted"/>
<feature type="region of interest" description="Disordered" evidence="1">
    <location>
        <begin position="1"/>
        <end position="43"/>
    </location>
</feature>
<organism evidence="2 3">
    <name type="scientific">Aspergillus puulaauensis</name>
    <dbReference type="NCBI Taxonomy" id="1220207"/>
    <lineage>
        <taxon>Eukaryota</taxon>
        <taxon>Fungi</taxon>
        <taxon>Dikarya</taxon>
        <taxon>Ascomycota</taxon>
        <taxon>Pezizomycotina</taxon>
        <taxon>Eurotiomycetes</taxon>
        <taxon>Eurotiomycetidae</taxon>
        <taxon>Eurotiales</taxon>
        <taxon>Aspergillaceae</taxon>
        <taxon>Aspergillus</taxon>
    </lineage>
</organism>
<dbReference type="AlphaFoldDB" id="A0A7R7X9U8"/>
<dbReference type="EMBL" id="AP024443">
    <property type="protein sequence ID" value="BCS17359.1"/>
    <property type="molecule type" value="Genomic_DNA"/>
</dbReference>
<feature type="compositionally biased region" description="Polar residues" evidence="1">
    <location>
        <begin position="21"/>
        <end position="36"/>
    </location>
</feature>
<name>A0A7R7X9U8_9EURO</name>
<dbReference type="RefSeq" id="XP_041549553.1">
    <property type="nucleotide sequence ID" value="XM_041698007.1"/>
</dbReference>
<evidence type="ECO:0000256" key="1">
    <source>
        <dbReference type="SAM" id="MobiDB-lite"/>
    </source>
</evidence>
<dbReference type="GeneID" id="64967364"/>
<gene>
    <name evidence="2" type="ORF">APUU_10187S</name>
</gene>
<evidence type="ECO:0000313" key="3">
    <source>
        <dbReference type="Proteomes" id="UP000654913"/>
    </source>
</evidence>